<dbReference type="Pfam" id="PF03796">
    <property type="entry name" value="DnaB_C"/>
    <property type="match status" value="1"/>
</dbReference>
<keyword evidence="8 12" id="KW-0238">DNA-binding</keyword>
<evidence type="ECO:0000256" key="10">
    <source>
        <dbReference type="ARBA" id="ARBA00048954"/>
    </source>
</evidence>
<dbReference type="InterPro" id="IPR027417">
    <property type="entry name" value="P-loop_NTPase"/>
</dbReference>
<evidence type="ECO:0000313" key="15">
    <source>
        <dbReference type="Proteomes" id="UP000019199"/>
    </source>
</evidence>
<reference evidence="14 15" key="1">
    <citation type="submission" date="2013-10" db="EMBL/GenBank/DDBJ databases">
        <title>Antibiotic resistance diversity of beta-lactamase producers in the General Hospital Vienna.</title>
        <authorList>
            <person name="Barisic I."/>
            <person name="Mitteregger D."/>
            <person name="Hirschl A.M."/>
            <person name="Noehammer C."/>
            <person name="Wiesinger-Mayr H."/>
        </authorList>
    </citation>
    <scope>NUCLEOTIDE SEQUENCE [LARGE SCALE GENOMIC DNA]</scope>
    <source>
        <strain evidence="14 15">ISC7</strain>
    </source>
</reference>
<dbReference type="InterPro" id="IPR003593">
    <property type="entry name" value="AAA+_ATPase"/>
</dbReference>
<dbReference type="PROSITE" id="PS51199">
    <property type="entry name" value="SF4_HELICASE"/>
    <property type="match status" value="1"/>
</dbReference>
<dbReference type="GO" id="GO:0003677">
    <property type="term" value="F:DNA binding"/>
    <property type="evidence" value="ECO:0007669"/>
    <property type="project" value="UniProtKB-UniRule"/>
</dbReference>
<dbReference type="GO" id="GO:0005829">
    <property type="term" value="C:cytosol"/>
    <property type="evidence" value="ECO:0007669"/>
    <property type="project" value="TreeGrafter"/>
</dbReference>
<keyword evidence="7 12" id="KW-0067">ATP-binding</keyword>
<protein>
    <recommendedName>
        <fullName evidence="11 12">Replicative DNA helicase</fullName>
        <ecNumber evidence="11 12">5.6.2.3</ecNumber>
    </recommendedName>
</protein>
<sequence length="318" mass="35728">MNCWIWPSAAFFEIAEKRQKSGSGPKDIASILDATVSRIEELFQRPHDGVTGLDTGFTDLNKKTAGLQPSDLIIVAARPSMGKTTFAMNLVENAAVRNYKPVLVFSLEMPSHQLMMRSLASLARVDQTRIRTGQLNDEDWARVSGAMGILLDKQNIFIDDSSALTPTELRSRARRVYKENGGLSMIMIDYLQLMRVPELQDNRTLEIAEISRSLKALAKELQVPVVALSQLNRSLEQRADKRPVNSDLRESGAIEQDADLIMFLYRDEVYHPDSEMKGIAEVIIGKQRNGPIGTVRLAFNGQYSRFDNYAGADWQEDY</sequence>
<accession>W1F146</accession>
<name>W1F146_ECOLX</name>
<dbReference type="GO" id="GO:0042802">
    <property type="term" value="F:identical protein binding"/>
    <property type="evidence" value="ECO:0007669"/>
    <property type="project" value="UniProtKB-ARBA"/>
</dbReference>
<dbReference type="CDD" id="cd00984">
    <property type="entry name" value="DnaB_C"/>
    <property type="match status" value="1"/>
</dbReference>
<keyword evidence="9" id="KW-0413">Isomerase</keyword>
<dbReference type="PANTHER" id="PTHR30153:SF2">
    <property type="entry name" value="REPLICATIVE DNA HELICASE"/>
    <property type="match status" value="1"/>
</dbReference>
<evidence type="ECO:0000256" key="2">
    <source>
        <dbReference type="ARBA" id="ARBA00022515"/>
    </source>
</evidence>
<evidence type="ECO:0000313" key="14">
    <source>
        <dbReference type="EMBL" id="CDL28066.1"/>
    </source>
</evidence>
<comment type="caution">
    <text evidence="14">The sequence shown here is derived from an EMBL/GenBank/DDBJ whole genome shotgun (WGS) entry which is preliminary data.</text>
</comment>
<feature type="domain" description="SF4 helicase" evidence="13">
    <location>
        <begin position="46"/>
        <end position="313"/>
    </location>
</feature>
<dbReference type="InterPro" id="IPR007692">
    <property type="entry name" value="DNA_helicase_DnaB"/>
</dbReference>
<comment type="similarity">
    <text evidence="1 12">Belongs to the helicase family. DnaB subfamily.</text>
</comment>
<dbReference type="EC" id="5.6.2.3" evidence="11 12"/>
<evidence type="ECO:0000256" key="12">
    <source>
        <dbReference type="RuleBase" id="RU362085"/>
    </source>
</evidence>
<evidence type="ECO:0000256" key="7">
    <source>
        <dbReference type="ARBA" id="ARBA00022840"/>
    </source>
</evidence>
<dbReference type="NCBIfam" id="TIGR00665">
    <property type="entry name" value="DnaB"/>
    <property type="match status" value="1"/>
</dbReference>
<keyword evidence="2 12" id="KW-0639">Primosome</keyword>
<evidence type="ECO:0000256" key="9">
    <source>
        <dbReference type="ARBA" id="ARBA00023235"/>
    </source>
</evidence>
<keyword evidence="6 12" id="KW-0347">Helicase</keyword>
<comment type="function">
    <text evidence="12">The main replicative DNA helicase, it participates in initiation and elongation during chromosome replication. Travels ahead of the DNA replisome, separating dsDNA into templates for DNA synthesis. A processive ATP-dependent 5'-3' DNA helicase it has DNA-dependent ATPase activity.</text>
</comment>
<dbReference type="Gene3D" id="3.40.50.300">
    <property type="entry name" value="P-loop containing nucleotide triphosphate hydrolases"/>
    <property type="match status" value="1"/>
</dbReference>
<dbReference type="EMBL" id="CBWN010000116">
    <property type="protein sequence ID" value="CDL28066.1"/>
    <property type="molecule type" value="Genomic_DNA"/>
</dbReference>
<organism evidence="14 15">
    <name type="scientific">Escherichia coli ISC7</name>
    <dbReference type="NCBI Taxonomy" id="1432555"/>
    <lineage>
        <taxon>Bacteria</taxon>
        <taxon>Pseudomonadati</taxon>
        <taxon>Pseudomonadota</taxon>
        <taxon>Gammaproteobacteria</taxon>
        <taxon>Enterobacterales</taxon>
        <taxon>Enterobacteriaceae</taxon>
        <taxon>Escherichia</taxon>
    </lineage>
</organism>
<dbReference type="SUPFAM" id="SSF52540">
    <property type="entry name" value="P-loop containing nucleoside triphosphate hydrolases"/>
    <property type="match status" value="1"/>
</dbReference>
<evidence type="ECO:0000259" key="13">
    <source>
        <dbReference type="PROSITE" id="PS51199"/>
    </source>
</evidence>
<dbReference type="AlphaFoldDB" id="W1F146"/>
<proteinExistence type="inferred from homology"/>
<keyword evidence="3 12" id="KW-0235">DNA replication</keyword>
<comment type="catalytic activity">
    <reaction evidence="10 12">
        <text>ATP + H2O = ADP + phosphate + H(+)</text>
        <dbReference type="Rhea" id="RHEA:13065"/>
        <dbReference type="ChEBI" id="CHEBI:15377"/>
        <dbReference type="ChEBI" id="CHEBI:15378"/>
        <dbReference type="ChEBI" id="CHEBI:30616"/>
        <dbReference type="ChEBI" id="CHEBI:43474"/>
        <dbReference type="ChEBI" id="CHEBI:456216"/>
        <dbReference type="EC" id="5.6.2.3"/>
    </reaction>
</comment>
<dbReference type="PANTHER" id="PTHR30153">
    <property type="entry name" value="REPLICATIVE DNA HELICASE DNAB"/>
    <property type="match status" value="1"/>
</dbReference>
<evidence type="ECO:0000256" key="5">
    <source>
        <dbReference type="ARBA" id="ARBA00022801"/>
    </source>
</evidence>
<evidence type="ECO:0000256" key="3">
    <source>
        <dbReference type="ARBA" id="ARBA00022705"/>
    </source>
</evidence>
<dbReference type="GO" id="GO:1990077">
    <property type="term" value="C:primosome complex"/>
    <property type="evidence" value="ECO:0007669"/>
    <property type="project" value="UniProtKB-UniRule"/>
</dbReference>
<keyword evidence="4 12" id="KW-0547">Nucleotide-binding</keyword>
<dbReference type="GO" id="GO:0016887">
    <property type="term" value="F:ATP hydrolysis activity"/>
    <property type="evidence" value="ECO:0007669"/>
    <property type="project" value="RHEA"/>
</dbReference>
<evidence type="ECO:0000256" key="8">
    <source>
        <dbReference type="ARBA" id="ARBA00023125"/>
    </source>
</evidence>
<evidence type="ECO:0000256" key="6">
    <source>
        <dbReference type="ARBA" id="ARBA00022806"/>
    </source>
</evidence>
<dbReference type="FunFam" id="3.40.50.300:FF:000076">
    <property type="entry name" value="Replicative DNA helicase"/>
    <property type="match status" value="1"/>
</dbReference>
<dbReference type="InterPro" id="IPR007694">
    <property type="entry name" value="DNA_helicase_DnaB-like_C"/>
</dbReference>
<dbReference type="GO" id="GO:0005524">
    <property type="term" value="F:ATP binding"/>
    <property type="evidence" value="ECO:0007669"/>
    <property type="project" value="UniProtKB-UniRule"/>
</dbReference>
<keyword evidence="5 12" id="KW-0378">Hydrolase</keyword>
<dbReference type="GO" id="GO:0006269">
    <property type="term" value="P:DNA replication, synthesis of primer"/>
    <property type="evidence" value="ECO:0007669"/>
    <property type="project" value="UniProtKB-UniRule"/>
</dbReference>
<evidence type="ECO:0000256" key="4">
    <source>
        <dbReference type="ARBA" id="ARBA00022741"/>
    </source>
</evidence>
<dbReference type="Proteomes" id="UP000019199">
    <property type="component" value="Unassembled WGS sequence"/>
</dbReference>
<evidence type="ECO:0000256" key="11">
    <source>
        <dbReference type="NCBIfam" id="TIGR00665"/>
    </source>
</evidence>
<dbReference type="GO" id="GO:0043139">
    <property type="term" value="F:5'-3' DNA helicase activity"/>
    <property type="evidence" value="ECO:0007669"/>
    <property type="project" value="UniProtKB-EC"/>
</dbReference>
<evidence type="ECO:0000256" key="1">
    <source>
        <dbReference type="ARBA" id="ARBA00008428"/>
    </source>
</evidence>
<dbReference type="SMART" id="SM00382">
    <property type="entry name" value="AAA"/>
    <property type="match status" value="1"/>
</dbReference>